<comment type="caution">
    <text evidence="1">The sequence shown here is derived from an EMBL/GenBank/DDBJ whole genome shotgun (WGS) entry which is preliminary data.</text>
</comment>
<dbReference type="EMBL" id="BBLT01000008">
    <property type="protein sequence ID" value="GAL86464.1"/>
    <property type="molecule type" value="Genomic_DNA"/>
</dbReference>
<proteinExistence type="predicted"/>
<dbReference type="STRING" id="153721.MYP_3693"/>
<dbReference type="AlphaFoldDB" id="A0A098LJ26"/>
<name>A0A098LJ26_9BACT</name>
<keyword evidence="2" id="KW-1185">Reference proteome</keyword>
<protein>
    <submittedName>
        <fullName evidence="1">Uncharacterized protein</fullName>
    </submittedName>
</protein>
<accession>A0A098LJ26</accession>
<gene>
    <name evidence="1" type="ORF">MYP_3693</name>
</gene>
<organism evidence="1 2">
    <name type="scientific">Sporocytophaga myxococcoides</name>
    <dbReference type="NCBI Taxonomy" id="153721"/>
    <lineage>
        <taxon>Bacteria</taxon>
        <taxon>Pseudomonadati</taxon>
        <taxon>Bacteroidota</taxon>
        <taxon>Cytophagia</taxon>
        <taxon>Cytophagales</taxon>
        <taxon>Cytophagaceae</taxon>
        <taxon>Sporocytophaga</taxon>
    </lineage>
</organism>
<evidence type="ECO:0000313" key="1">
    <source>
        <dbReference type="EMBL" id="GAL86464.1"/>
    </source>
</evidence>
<evidence type="ECO:0000313" key="2">
    <source>
        <dbReference type="Proteomes" id="UP000030185"/>
    </source>
</evidence>
<dbReference type="eggNOG" id="ENOG502ZF52">
    <property type="taxonomic scope" value="Bacteria"/>
</dbReference>
<dbReference type="Proteomes" id="UP000030185">
    <property type="component" value="Unassembled WGS sequence"/>
</dbReference>
<sequence length="138" mass="15894">MAYDIHLGEINGVKPDLSQNDIKEWFPCYTSVVADGSDHSCGGAIIYNGLGFTYYTYWDFVEVNKTFKGEVAGKIFEKTRKEIREELGSPVDTKYKEERPEIDFYPSTYGCIRIEYSNNRPFKVASHFNDCDQIELCD</sequence>
<reference evidence="1 2" key="1">
    <citation type="submission" date="2014-09" db="EMBL/GenBank/DDBJ databases">
        <title>Sporocytophaga myxococcoides PG-01 genome sequencing.</title>
        <authorList>
            <person name="Liu L."/>
            <person name="Gao P.J."/>
            <person name="Chen G.J."/>
            <person name="Wang L.S."/>
        </authorList>
    </citation>
    <scope>NUCLEOTIDE SEQUENCE [LARGE SCALE GENOMIC DNA]</scope>
    <source>
        <strain evidence="1 2">PG-01</strain>
    </source>
</reference>